<sequence>MISYSKSALIGAILEDIAYGLYFSYFLQGARIMFSRKKGRGRLSVPLFLTSLVLCFLITMRMVLDNIAVVSAFTDDPITPYAADLFLESFGNGSMFRTGTYIALTVVADIFVVYRVFTVWGGSFLISAVPSLLAIADIVTGGLLIQAIRKLAAGSSPDGKNVSTHAIVFYSFTLALNMLCTLLISLRIYLTQRRTSGVIGRSVDLNTTMAIVIESAALYSVALIAMIVPTSLGDNVQYCLLSMMPGIVGIAFQLIIVRVGSGLSPHSAAHGGPVSDLQFAHSSSGRRSGTQYATTTTSGRRDENAYEDIEIPVHLAGGTSSHEHSGANTSDEKDLV</sequence>
<feature type="transmembrane region" description="Helical" evidence="2">
    <location>
        <begin position="98"/>
        <end position="117"/>
    </location>
</feature>
<comment type="caution">
    <text evidence="3">The sequence shown here is derived from an EMBL/GenBank/DDBJ whole genome shotgun (WGS) entry which is preliminary data.</text>
</comment>
<feature type="compositionally biased region" description="Basic and acidic residues" evidence="1">
    <location>
        <begin position="321"/>
        <end position="336"/>
    </location>
</feature>
<dbReference type="AlphaFoldDB" id="A0AAD7FVD0"/>
<feature type="compositionally biased region" description="Polar residues" evidence="1">
    <location>
        <begin position="280"/>
        <end position="298"/>
    </location>
</feature>
<protein>
    <submittedName>
        <fullName evidence="3">Uncharacterized protein</fullName>
    </submittedName>
</protein>
<keyword evidence="2" id="KW-0472">Membrane</keyword>
<feature type="transmembrane region" description="Helical" evidence="2">
    <location>
        <begin position="47"/>
        <end position="64"/>
    </location>
</feature>
<name>A0AAD7FVD0_9AGAR</name>
<organism evidence="3 4">
    <name type="scientific">Roridomyces roridus</name>
    <dbReference type="NCBI Taxonomy" id="1738132"/>
    <lineage>
        <taxon>Eukaryota</taxon>
        <taxon>Fungi</taxon>
        <taxon>Dikarya</taxon>
        <taxon>Basidiomycota</taxon>
        <taxon>Agaricomycotina</taxon>
        <taxon>Agaricomycetes</taxon>
        <taxon>Agaricomycetidae</taxon>
        <taxon>Agaricales</taxon>
        <taxon>Marasmiineae</taxon>
        <taxon>Mycenaceae</taxon>
        <taxon>Roridomyces</taxon>
    </lineage>
</organism>
<feature type="transmembrane region" description="Helical" evidence="2">
    <location>
        <begin position="168"/>
        <end position="190"/>
    </location>
</feature>
<dbReference type="Proteomes" id="UP001221142">
    <property type="component" value="Unassembled WGS sequence"/>
</dbReference>
<proteinExistence type="predicted"/>
<keyword evidence="2" id="KW-1133">Transmembrane helix</keyword>
<evidence type="ECO:0000256" key="2">
    <source>
        <dbReference type="SAM" id="Phobius"/>
    </source>
</evidence>
<feature type="transmembrane region" description="Helical" evidence="2">
    <location>
        <begin position="124"/>
        <end position="148"/>
    </location>
</feature>
<keyword evidence="2" id="KW-0812">Transmembrane</keyword>
<feature type="region of interest" description="Disordered" evidence="1">
    <location>
        <begin position="279"/>
        <end position="336"/>
    </location>
</feature>
<evidence type="ECO:0000313" key="4">
    <source>
        <dbReference type="Proteomes" id="UP001221142"/>
    </source>
</evidence>
<evidence type="ECO:0000256" key="1">
    <source>
        <dbReference type="SAM" id="MobiDB-lite"/>
    </source>
</evidence>
<feature type="transmembrane region" description="Helical" evidence="2">
    <location>
        <begin position="235"/>
        <end position="257"/>
    </location>
</feature>
<accession>A0AAD7FVD0</accession>
<evidence type="ECO:0000313" key="3">
    <source>
        <dbReference type="EMBL" id="KAJ7641300.1"/>
    </source>
</evidence>
<feature type="transmembrane region" description="Helical" evidence="2">
    <location>
        <begin position="211"/>
        <end position="229"/>
    </location>
</feature>
<feature type="transmembrane region" description="Helical" evidence="2">
    <location>
        <begin position="6"/>
        <end position="27"/>
    </location>
</feature>
<reference evidence="3" key="1">
    <citation type="submission" date="2023-03" db="EMBL/GenBank/DDBJ databases">
        <title>Massive genome expansion in bonnet fungi (Mycena s.s.) driven by repeated elements and novel gene families across ecological guilds.</title>
        <authorList>
            <consortium name="Lawrence Berkeley National Laboratory"/>
            <person name="Harder C.B."/>
            <person name="Miyauchi S."/>
            <person name="Viragh M."/>
            <person name="Kuo A."/>
            <person name="Thoen E."/>
            <person name="Andreopoulos B."/>
            <person name="Lu D."/>
            <person name="Skrede I."/>
            <person name="Drula E."/>
            <person name="Henrissat B."/>
            <person name="Morin E."/>
            <person name="Kohler A."/>
            <person name="Barry K."/>
            <person name="LaButti K."/>
            <person name="Morin E."/>
            <person name="Salamov A."/>
            <person name="Lipzen A."/>
            <person name="Mereny Z."/>
            <person name="Hegedus B."/>
            <person name="Baldrian P."/>
            <person name="Stursova M."/>
            <person name="Weitz H."/>
            <person name="Taylor A."/>
            <person name="Grigoriev I.V."/>
            <person name="Nagy L.G."/>
            <person name="Martin F."/>
            <person name="Kauserud H."/>
        </authorList>
    </citation>
    <scope>NUCLEOTIDE SEQUENCE</scope>
    <source>
        <strain evidence="3">9284</strain>
    </source>
</reference>
<keyword evidence="4" id="KW-1185">Reference proteome</keyword>
<gene>
    <name evidence="3" type="ORF">FB45DRAFT_354690</name>
</gene>
<dbReference type="EMBL" id="JARKIF010000004">
    <property type="protein sequence ID" value="KAJ7641300.1"/>
    <property type="molecule type" value="Genomic_DNA"/>
</dbReference>